<feature type="region of interest" description="Disordered" evidence="1">
    <location>
        <begin position="1"/>
        <end position="84"/>
    </location>
</feature>
<evidence type="ECO:0000313" key="3">
    <source>
        <dbReference type="Proteomes" id="UP000518605"/>
    </source>
</evidence>
<feature type="compositionally biased region" description="Basic residues" evidence="1">
    <location>
        <begin position="29"/>
        <end position="40"/>
    </location>
</feature>
<sequence length="84" mass="8643">MSGAKGKGGTGRGTDKKGWNRWQAGEKKKLAKKVFGRNKNGKSAEGENGKPDAAGTPNAKSANMTKGSTAFKGGTSVKSKNTSK</sequence>
<evidence type="ECO:0000313" key="2">
    <source>
        <dbReference type="EMBL" id="MBB3153449.1"/>
    </source>
</evidence>
<evidence type="ECO:0008006" key="4">
    <source>
        <dbReference type="Google" id="ProtNLM"/>
    </source>
</evidence>
<reference evidence="2 3" key="1">
    <citation type="submission" date="2020-08" db="EMBL/GenBank/DDBJ databases">
        <title>Genomic Encyclopedia of Type Strains, Phase III (KMG-III): the genomes of soil and plant-associated and newly described type strains.</title>
        <authorList>
            <person name="Whitman W."/>
        </authorList>
    </citation>
    <scope>NUCLEOTIDE SEQUENCE [LARGE SCALE GENOMIC DNA]</scope>
    <source>
        <strain evidence="2 3">CECT 8234</strain>
    </source>
</reference>
<accession>A0A7W5CA59</accession>
<dbReference type="Pfam" id="PF13070">
    <property type="entry name" value="DUF3934"/>
    <property type="match status" value="1"/>
</dbReference>
<dbReference type="AlphaFoldDB" id="A0A7W5CA59"/>
<gene>
    <name evidence="2" type="ORF">FHS16_003511</name>
</gene>
<dbReference type="InterPro" id="IPR025175">
    <property type="entry name" value="DUF3934"/>
</dbReference>
<comment type="caution">
    <text evidence="2">The sequence shown here is derived from an EMBL/GenBank/DDBJ whole genome shotgun (WGS) entry which is preliminary data.</text>
</comment>
<dbReference type="EMBL" id="JACHXW010000010">
    <property type="protein sequence ID" value="MBB3153449.1"/>
    <property type="molecule type" value="Genomic_DNA"/>
</dbReference>
<feature type="compositionally biased region" description="Basic and acidic residues" evidence="1">
    <location>
        <begin position="13"/>
        <end position="28"/>
    </location>
</feature>
<feature type="compositionally biased region" description="Gly residues" evidence="1">
    <location>
        <begin position="1"/>
        <end position="12"/>
    </location>
</feature>
<proteinExistence type="predicted"/>
<protein>
    <recommendedName>
        <fullName evidence="4">DUF3934 domain-containing protein</fullName>
    </recommendedName>
</protein>
<evidence type="ECO:0000256" key="1">
    <source>
        <dbReference type="SAM" id="MobiDB-lite"/>
    </source>
</evidence>
<feature type="compositionally biased region" description="Polar residues" evidence="1">
    <location>
        <begin position="58"/>
        <end position="68"/>
    </location>
</feature>
<keyword evidence="3" id="KW-1185">Reference proteome</keyword>
<dbReference type="Proteomes" id="UP000518605">
    <property type="component" value="Unassembled WGS sequence"/>
</dbReference>
<name>A0A7W5CA59_9BACL</name>
<organism evidence="2 3">
    <name type="scientific">Paenibacillus endophyticus</name>
    <dbReference type="NCBI Taxonomy" id="1294268"/>
    <lineage>
        <taxon>Bacteria</taxon>
        <taxon>Bacillati</taxon>
        <taxon>Bacillota</taxon>
        <taxon>Bacilli</taxon>
        <taxon>Bacillales</taxon>
        <taxon>Paenibacillaceae</taxon>
        <taxon>Paenibacillus</taxon>
    </lineage>
</organism>